<dbReference type="PANTHER" id="PTHR11101">
    <property type="entry name" value="PHOSPHATE TRANSPORTER"/>
    <property type="match status" value="1"/>
</dbReference>
<dbReference type="HOGENOM" id="CLU_514904_0_0_1"/>
<dbReference type="OrthoDB" id="260807at2759"/>
<comment type="function">
    <text evidence="7">Sodium-phosphate symporter.</text>
</comment>
<sequence>MSSHFEFSQSNETLGARNGAIAVLSSQNTFGVAETGPPGISFLTFWARPPTCNITAHLSDGGINVSYHSPGVNHMCARKSVAVNWSLSTPYILAPQRTRLLLFSFQSSGNTTVFEDSQRLRTHYGVSELIARTPRRLVHPNEFLMALIELPRRMRWRLSQYTYVFALTATFAALDAWNIGANDVANSFATSVSSRSLTLKQAMALAAVCELSGSATVGSRVADTIRTKIVDPHQYDSSPPALLLAMMCTVLANSTFLTVATRYGMPVSTTHAMVGGLVGTANSRIISYAGSVVRWHRSRWRYITANDVYHAISLDTNYASGLDLEMVSCLSGTLAFTTTTTSADSSWTYILEHRDLTDNRAEYVYSSLQVLTAAAASFTHGANDVSNAIVRFSTAYQVWSTGTIPDLVNIPIWVLCFGGGGIVLGLLTYGYHVMRTLGNRLTLISPSRGFCMELASAVTVLTATKLSLPVSTTQCITGATVGVGLANGDWRCINPRLVGWIFWGSYITVPVTALISGCLMGLILYAPKW</sequence>
<evidence type="ECO:0000313" key="8">
    <source>
        <dbReference type="EMBL" id="EFY92156.1"/>
    </source>
</evidence>
<dbReference type="InterPro" id="IPR001204">
    <property type="entry name" value="Phos_transporter"/>
</dbReference>
<dbReference type="Proteomes" id="UP000002499">
    <property type="component" value="Unassembled WGS sequence"/>
</dbReference>
<comment type="subcellular location">
    <subcellularLocation>
        <location evidence="1 7">Membrane</location>
        <topology evidence="1 7">Multi-pass membrane protein</topology>
    </subcellularLocation>
</comment>
<name>E9DVV9_METAQ</name>
<evidence type="ECO:0000256" key="6">
    <source>
        <dbReference type="ARBA" id="ARBA00023136"/>
    </source>
</evidence>
<protein>
    <recommendedName>
        <fullName evidence="7">Phosphate transporter</fullName>
    </recommendedName>
</protein>
<dbReference type="STRING" id="655827.E9DVV9"/>
<comment type="similarity">
    <text evidence="7">Belongs to the inorganic phosphate transporter (PiT) (TC 2.A.20) family.</text>
</comment>
<gene>
    <name evidence="8" type="ORF">MAC_01757</name>
</gene>
<accession>E9DVV9</accession>
<comment type="caution">
    <text evidence="7">Lacks conserved residue(s) required for the propagation of feature annotation.</text>
</comment>
<evidence type="ECO:0000313" key="9">
    <source>
        <dbReference type="Proteomes" id="UP000002499"/>
    </source>
</evidence>
<dbReference type="InParanoid" id="E9DVV9"/>
<keyword evidence="2 7" id="KW-0813">Transport</keyword>
<dbReference type="GeneID" id="19246068"/>
<keyword evidence="9" id="KW-1185">Reference proteome</keyword>
<dbReference type="Pfam" id="PF01384">
    <property type="entry name" value="PHO4"/>
    <property type="match status" value="2"/>
</dbReference>
<dbReference type="PANTHER" id="PTHR11101:SF80">
    <property type="entry name" value="PHOSPHATE TRANSPORTER"/>
    <property type="match status" value="1"/>
</dbReference>
<organism evidence="9">
    <name type="scientific">Metarhizium acridum (strain CQMa 102)</name>
    <dbReference type="NCBI Taxonomy" id="655827"/>
    <lineage>
        <taxon>Eukaryota</taxon>
        <taxon>Fungi</taxon>
        <taxon>Dikarya</taxon>
        <taxon>Ascomycota</taxon>
        <taxon>Pezizomycotina</taxon>
        <taxon>Sordariomycetes</taxon>
        <taxon>Hypocreomycetidae</taxon>
        <taxon>Hypocreales</taxon>
        <taxon>Clavicipitaceae</taxon>
        <taxon>Metarhizium</taxon>
    </lineage>
</organism>
<dbReference type="EMBL" id="GL698477">
    <property type="protein sequence ID" value="EFY92156.1"/>
    <property type="molecule type" value="Genomic_DNA"/>
</dbReference>
<evidence type="ECO:0000256" key="1">
    <source>
        <dbReference type="ARBA" id="ARBA00004141"/>
    </source>
</evidence>
<keyword evidence="4 7" id="KW-0812">Transmembrane</keyword>
<dbReference type="KEGG" id="maw:19246068"/>
<evidence type="ECO:0000256" key="7">
    <source>
        <dbReference type="RuleBase" id="RU363058"/>
    </source>
</evidence>
<feature type="transmembrane region" description="Helical" evidence="7">
    <location>
        <begin position="500"/>
        <end position="526"/>
    </location>
</feature>
<keyword evidence="6 7" id="KW-0472">Membrane</keyword>
<feature type="transmembrane region" description="Helical" evidence="7">
    <location>
        <begin position="410"/>
        <end position="431"/>
    </location>
</feature>
<keyword evidence="5 7" id="KW-1133">Transmembrane helix</keyword>
<dbReference type="GO" id="GO:0005315">
    <property type="term" value="F:phosphate transmembrane transporter activity"/>
    <property type="evidence" value="ECO:0007669"/>
    <property type="project" value="InterPro"/>
</dbReference>
<evidence type="ECO:0000256" key="2">
    <source>
        <dbReference type="ARBA" id="ARBA00022448"/>
    </source>
</evidence>
<evidence type="ECO:0000256" key="4">
    <source>
        <dbReference type="ARBA" id="ARBA00022692"/>
    </source>
</evidence>
<dbReference type="AlphaFoldDB" id="E9DVV9"/>
<dbReference type="GO" id="GO:0016020">
    <property type="term" value="C:membrane"/>
    <property type="evidence" value="ECO:0007669"/>
    <property type="project" value="UniProtKB-SubCell"/>
</dbReference>
<dbReference type="eggNOG" id="KOG2493">
    <property type="taxonomic scope" value="Eukaryota"/>
</dbReference>
<evidence type="ECO:0000256" key="5">
    <source>
        <dbReference type="ARBA" id="ARBA00022989"/>
    </source>
</evidence>
<proteinExistence type="inferred from homology"/>
<dbReference type="GO" id="GO:0035435">
    <property type="term" value="P:phosphate ion transmembrane transport"/>
    <property type="evidence" value="ECO:0007669"/>
    <property type="project" value="TreeGrafter"/>
</dbReference>
<evidence type="ECO:0000256" key="3">
    <source>
        <dbReference type="ARBA" id="ARBA00022592"/>
    </source>
</evidence>
<keyword evidence="3 7" id="KW-0592">Phosphate transport</keyword>
<reference evidence="8 9" key="1">
    <citation type="journal article" date="2011" name="PLoS Genet.">
        <title>Genome sequencing and comparative transcriptomics of the model entomopathogenic fungi Metarhizium anisopliae and M. acridum.</title>
        <authorList>
            <person name="Gao Q."/>
            <person name="Jin K."/>
            <person name="Ying S.H."/>
            <person name="Zhang Y."/>
            <person name="Xiao G."/>
            <person name="Shang Y."/>
            <person name="Duan Z."/>
            <person name="Hu X."/>
            <person name="Xie X.Q."/>
            <person name="Zhou G."/>
            <person name="Peng G."/>
            <person name="Luo Z."/>
            <person name="Huang W."/>
            <person name="Wang B."/>
            <person name="Fang W."/>
            <person name="Wang S."/>
            <person name="Zhong Y."/>
            <person name="Ma L.J."/>
            <person name="St Leger R.J."/>
            <person name="Zhao G.P."/>
            <person name="Pei Y."/>
            <person name="Feng M.G."/>
            <person name="Xia Y."/>
            <person name="Wang C."/>
        </authorList>
    </citation>
    <scope>NUCLEOTIDE SEQUENCE [LARGE SCALE GENOMIC DNA]</scope>
    <source>
        <strain evidence="8 9">CQMa 102</strain>
    </source>
</reference>